<proteinExistence type="predicted"/>
<accession>A0A7Z7BID6</accession>
<protein>
    <submittedName>
        <fullName evidence="1">Uncharacterized protein</fullName>
    </submittedName>
</protein>
<dbReference type="Proteomes" id="UP000198917">
    <property type="component" value="Unassembled WGS sequence"/>
</dbReference>
<evidence type="ECO:0000313" key="2">
    <source>
        <dbReference type="Proteomes" id="UP000198917"/>
    </source>
</evidence>
<dbReference type="AlphaFoldDB" id="A0A7Z7BID6"/>
<evidence type="ECO:0000313" key="1">
    <source>
        <dbReference type="EMBL" id="SDJ18290.1"/>
    </source>
</evidence>
<organism evidence="1 2">
    <name type="scientific">Agrobacterium fabrum</name>
    <dbReference type="NCBI Taxonomy" id="1176649"/>
    <lineage>
        <taxon>Bacteria</taxon>
        <taxon>Pseudomonadati</taxon>
        <taxon>Pseudomonadota</taxon>
        <taxon>Alphaproteobacteria</taxon>
        <taxon>Hyphomicrobiales</taxon>
        <taxon>Rhizobiaceae</taxon>
        <taxon>Rhizobium/Agrobacterium group</taxon>
        <taxon>Agrobacterium</taxon>
        <taxon>Agrobacterium tumefaciens complex</taxon>
    </lineage>
</organism>
<comment type="caution">
    <text evidence="1">The sequence shown here is derived from an EMBL/GenBank/DDBJ whole genome shotgun (WGS) entry which is preliminary data.</text>
</comment>
<name>A0A7Z7BID6_9HYPH</name>
<sequence>MSDHRNSTTAPAVSTTLSKEADPVLEAVQAYRVGTKAFESIPSWDHHKHGGEEAVIEKTYGPPMRVLNDWDAPCRTREGAIAALQHALEEGNAFSCSDSLTSMTRAALSFLEDQEKELPVDRVERLARELSEVLPHWANGQFMAMVYPAGDIRGFWFRTISRDERGDEADPIISVINQYYSGIVAFRAIPEEVWPDLGGENAVCQSTYGAAMDALDNWRQPCTSREGAIAALKFAQKESEDYYTEPSVKSMIAAVLTYLEGAAA</sequence>
<gene>
    <name evidence="1" type="ORF">SAMN05428983_0528</name>
</gene>
<dbReference type="EMBL" id="FNEW01000001">
    <property type="protein sequence ID" value="SDJ18290.1"/>
    <property type="molecule type" value="Genomic_DNA"/>
</dbReference>
<reference evidence="1 2" key="1">
    <citation type="submission" date="2016-10" db="EMBL/GenBank/DDBJ databases">
        <authorList>
            <person name="Varghese N."/>
            <person name="Submissions S."/>
        </authorList>
    </citation>
    <scope>NUCLEOTIDE SEQUENCE [LARGE SCALE GENOMIC DNA]</scope>
    <source>
        <strain evidence="1 2">PDC82</strain>
    </source>
</reference>